<evidence type="ECO:0000313" key="1">
    <source>
        <dbReference type="EMBL" id="VDM39014.1"/>
    </source>
</evidence>
<gene>
    <name evidence="1" type="ORF">TCNE_LOCUS7693</name>
</gene>
<dbReference type="EMBL" id="UYWY01019736">
    <property type="protein sequence ID" value="VDM39014.1"/>
    <property type="molecule type" value="Genomic_DNA"/>
</dbReference>
<sequence length="434" mass="47770">MNSLELSMLLYDKGETGDELKCAKFDGNDMHRTQHNGVDIGNDESSDSSCGAHDENLRNSASSIDTVVMMGEAMGSGVASSLSSKADTEHIPFVQAGCSPSGSALLNGTNGGAPHYPSTLPNGGVMNTGLPHVSPANIRFPSGLHKMKREWRVVGWFTSDAAMNEVRKREKVSKRKSVAQINGTKVFYRCNNWRRTNCNFRMYALYHAPDQITLYASGEHDHTTKNPHYVPRNYTGNMIYSLAPSSSQQQALGQFVMHAAANASSLNAISCNQENVDTRSARNESAPSSDVPPYLDSFIKNSVKNELAPASDVPPYLDCLIKTEMERSARELFEGANDECSFQLNDGRSIAQLLQLATQIDHTFTFNSRRNSEYCFESNAMRGKVIAFIDLGDVVSVVERCNGVEKSCEQWRKADWNQFLWAVRGKCSAAAKSC</sequence>
<dbReference type="AlphaFoldDB" id="A0A183UGS3"/>
<reference evidence="3" key="1">
    <citation type="submission" date="2016-06" db="UniProtKB">
        <authorList>
            <consortium name="WormBaseParasite"/>
        </authorList>
    </citation>
    <scope>IDENTIFICATION</scope>
</reference>
<dbReference type="Proteomes" id="UP000050794">
    <property type="component" value="Unassembled WGS sequence"/>
</dbReference>
<organism evidence="2 3">
    <name type="scientific">Toxocara canis</name>
    <name type="common">Canine roundworm</name>
    <dbReference type="NCBI Taxonomy" id="6265"/>
    <lineage>
        <taxon>Eukaryota</taxon>
        <taxon>Metazoa</taxon>
        <taxon>Ecdysozoa</taxon>
        <taxon>Nematoda</taxon>
        <taxon>Chromadorea</taxon>
        <taxon>Rhabditida</taxon>
        <taxon>Spirurina</taxon>
        <taxon>Ascaridomorpha</taxon>
        <taxon>Ascaridoidea</taxon>
        <taxon>Toxocaridae</taxon>
        <taxon>Toxocara</taxon>
    </lineage>
</organism>
<keyword evidence="2" id="KW-1185">Reference proteome</keyword>
<name>A0A183UGS3_TOXCA</name>
<reference evidence="1 2" key="2">
    <citation type="submission" date="2018-11" db="EMBL/GenBank/DDBJ databases">
        <authorList>
            <consortium name="Pathogen Informatics"/>
        </authorList>
    </citation>
    <scope>NUCLEOTIDE SEQUENCE [LARGE SCALE GENOMIC DNA]</scope>
</reference>
<evidence type="ECO:0000313" key="3">
    <source>
        <dbReference type="WBParaSite" id="TCNE_0000769301-mRNA-1"/>
    </source>
</evidence>
<dbReference type="WBParaSite" id="TCNE_0000769301-mRNA-1">
    <property type="protein sequence ID" value="TCNE_0000769301-mRNA-1"/>
    <property type="gene ID" value="TCNE_0000769301"/>
</dbReference>
<protein>
    <submittedName>
        <fullName evidence="3">WRKY domain-containing protein</fullName>
    </submittedName>
</protein>
<evidence type="ECO:0000313" key="2">
    <source>
        <dbReference type="Proteomes" id="UP000050794"/>
    </source>
</evidence>
<accession>A0A183UGS3</accession>
<proteinExistence type="predicted"/>